<accession>A0A1F5ECE3</accession>
<dbReference type="EMBL" id="MEZY01000016">
    <property type="protein sequence ID" value="OGD65021.1"/>
    <property type="molecule type" value="Genomic_DNA"/>
</dbReference>
<keyword evidence="1" id="KW-0175">Coiled coil</keyword>
<feature type="region of interest" description="Disordered" evidence="2">
    <location>
        <begin position="1"/>
        <end position="23"/>
    </location>
</feature>
<dbReference type="InterPro" id="IPR024524">
    <property type="entry name" value="DUF3800"/>
</dbReference>
<dbReference type="AlphaFoldDB" id="A0A1F5ECE3"/>
<comment type="caution">
    <text evidence="3">The sequence shown here is derived from an EMBL/GenBank/DDBJ whole genome shotgun (WGS) entry which is preliminary data.</text>
</comment>
<reference evidence="3 4" key="1">
    <citation type="journal article" date="2016" name="Nat. Commun.">
        <title>Thousands of microbial genomes shed light on interconnected biogeochemical processes in an aquifer system.</title>
        <authorList>
            <person name="Anantharaman K."/>
            <person name="Brown C.T."/>
            <person name="Hug L.A."/>
            <person name="Sharon I."/>
            <person name="Castelle C.J."/>
            <person name="Probst A.J."/>
            <person name="Thomas B.C."/>
            <person name="Singh A."/>
            <person name="Wilkins M.J."/>
            <person name="Karaoz U."/>
            <person name="Brodie E.L."/>
            <person name="Williams K.H."/>
            <person name="Hubbard S.S."/>
            <person name="Banfield J.F."/>
        </authorList>
    </citation>
    <scope>NUCLEOTIDE SEQUENCE [LARGE SCALE GENOMIC DNA]</scope>
</reference>
<evidence type="ECO:0000313" key="4">
    <source>
        <dbReference type="Proteomes" id="UP000178583"/>
    </source>
</evidence>
<evidence type="ECO:0008006" key="5">
    <source>
        <dbReference type="Google" id="ProtNLM"/>
    </source>
</evidence>
<proteinExistence type="predicted"/>
<protein>
    <recommendedName>
        <fullName evidence="5">DUF3800 domain-containing protein</fullName>
    </recommendedName>
</protein>
<name>A0A1F5ECE3_9BACT</name>
<evidence type="ECO:0000256" key="1">
    <source>
        <dbReference type="SAM" id="Coils"/>
    </source>
</evidence>
<dbReference type="Proteomes" id="UP000178583">
    <property type="component" value="Unassembled WGS sequence"/>
</dbReference>
<evidence type="ECO:0000313" key="3">
    <source>
        <dbReference type="EMBL" id="OGD65021.1"/>
    </source>
</evidence>
<dbReference type="STRING" id="1797472.A2215_04755"/>
<organism evidence="3 4">
    <name type="scientific">Candidatus Berkelbacteria bacterium RIFOXYA2_FULL_43_10</name>
    <dbReference type="NCBI Taxonomy" id="1797472"/>
    <lineage>
        <taxon>Bacteria</taxon>
        <taxon>Candidatus Berkelbacteria</taxon>
    </lineage>
</organism>
<feature type="coiled-coil region" evidence="1">
    <location>
        <begin position="54"/>
        <end position="81"/>
    </location>
</feature>
<sequence>MTQLSNNKSKKHPTSSPFARTRRATGGLRGARKLYCYVDETGQDTKGRLFIVVAVVIEKTKDELKKKLERIESSIAKKKFKWNKTRNADRVQYIERALCLAPLKGNIYYRSFRGSKEYRDLTILTIAQAINLFLKKNSIKDYKAIIEIDGLKKSEQSKVAVILRNLGIRTEKVRGAKDESSAIIRLADMVAGFIRETIEGKKSFMKIKAYFDKKKVLYEI</sequence>
<evidence type="ECO:0000256" key="2">
    <source>
        <dbReference type="SAM" id="MobiDB-lite"/>
    </source>
</evidence>
<gene>
    <name evidence="3" type="ORF">A2215_04755</name>
</gene>
<dbReference type="Pfam" id="PF12686">
    <property type="entry name" value="DUF3800"/>
    <property type="match status" value="1"/>
</dbReference>